<dbReference type="RefSeq" id="WP_142893377.1">
    <property type="nucleotide sequence ID" value="NZ_ML660163.1"/>
</dbReference>
<dbReference type="PROSITE" id="PS51257">
    <property type="entry name" value="PROKAR_LIPOPROTEIN"/>
    <property type="match status" value="1"/>
</dbReference>
<evidence type="ECO:0000313" key="2">
    <source>
        <dbReference type="Proteomes" id="UP000315439"/>
    </source>
</evidence>
<evidence type="ECO:0000313" key="1">
    <source>
        <dbReference type="EMBL" id="TQV87716.1"/>
    </source>
</evidence>
<dbReference type="OrthoDB" id="9842030at2"/>
<proteinExistence type="predicted"/>
<dbReference type="EMBL" id="VIKS01000006">
    <property type="protein sequence ID" value="TQV87716.1"/>
    <property type="molecule type" value="Genomic_DNA"/>
</dbReference>
<sequence length="148" mass="16071">MKFPVTLLLAPALIFITACSTHYSASSHHGYHHGHRGHVSVGVHGHGHSRASDVVGALVVGGIIGHLLTEASHDDEPVQRVVTTTSHSTSDEELVNGYSVGDEDGYLPEVNSEQDRYYQVGQDGNCYLMEDKDGKDKIVTMVPKFSCR</sequence>
<organism evidence="1 2">
    <name type="scientific">Aliikangiella coralliicola</name>
    <dbReference type="NCBI Taxonomy" id="2592383"/>
    <lineage>
        <taxon>Bacteria</taxon>
        <taxon>Pseudomonadati</taxon>
        <taxon>Pseudomonadota</taxon>
        <taxon>Gammaproteobacteria</taxon>
        <taxon>Oceanospirillales</taxon>
        <taxon>Pleioneaceae</taxon>
        <taxon>Aliikangiella</taxon>
    </lineage>
</organism>
<gene>
    <name evidence="1" type="ORF">FLL46_10040</name>
</gene>
<accession>A0A545UE24</accession>
<reference evidence="1 2" key="1">
    <citation type="submission" date="2019-07" db="EMBL/GenBank/DDBJ databases">
        <title>Draft genome for Aliikangiella sp. M105.</title>
        <authorList>
            <person name="Wang G."/>
        </authorList>
    </citation>
    <scope>NUCLEOTIDE SEQUENCE [LARGE SCALE GENOMIC DNA]</scope>
    <source>
        <strain evidence="1 2">M105</strain>
    </source>
</reference>
<name>A0A545UE24_9GAMM</name>
<dbReference type="AlphaFoldDB" id="A0A545UE24"/>
<protein>
    <submittedName>
        <fullName evidence="1">Uncharacterized protein</fullName>
    </submittedName>
</protein>
<comment type="caution">
    <text evidence="1">The sequence shown here is derived from an EMBL/GenBank/DDBJ whole genome shotgun (WGS) entry which is preliminary data.</text>
</comment>
<dbReference type="Proteomes" id="UP000315439">
    <property type="component" value="Unassembled WGS sequence"/>
</dbReference>
<keyword evidence="2" id="KW-1185">Reference proteome</keyword>